<reference evidence="5" key="1">
    <citation type="submission" date="2013-12" db="EMBL/GenBank/DDBJ databases">
        <title>A Varibaculum cambriense genome reconstructed from a premature infant gut community with otherwise low bacterial novelty that shifts toward anaerobic metabolism during the third week of life.</title>
        <authorList>
            <person name="Brown C.T."/>
            <person name="Sharon I."/>
            <person name="Thomas B.C."/>
            <person name="Castelle C.J."/>
            <person name="Morowitz M.J."/>
            <person name="Banfield J.F."/>
        </authorList>
    </citation>
    <scope>NUCLEOTIDE SEQUENCE</scope>
</reference>
<dbReference type="InterPro" id="IPR019489">
    <property type="entry name" value="Clp_ATPase_C"/>
</dbReference>
<feature type="domain" description="Clp ATPase C-terminal" evidence="4">
    <location>
        <begin position="2"/>
        <end position="26"/>
    </location>
</feature>
<dbReference type="EMBL" id="AZMM01005422">
    <property type="protein sequence ID" value="ETJ40668.1"/>
    <property type="molecule type" value="Genomic_DNA"/>
</dbReference>
<keyword evidence="1" id="KW-0547">Nucleotide-binding</keyword>
<dbReference type="Pfam" id="PF10431">
    <property type="entry name" value="ClpB_D2-small"/>
    <property type="match status" value="1"/>
</dbReference>
<organism evidence="5">
    <name type="scientific">human gut metagenome</name>
    <dbReference type="NCBI Taxonomy" id="408170"/>
    <lineage>
        <taxon>unclassified sequences</taxon>
        <taxon>metagenomes</taxon>
        <taxon>organismal metagenomes</taxon>
    </lineage>
</organism>
<sequence length="68" mass="7676">KTMGARPLRRVIESEIRDNVTDFYLDYIDAKHLLADVVDGHIVISDKDAANTSDDKSADAIDSRHQYD</sequence>
<evidence type="ECO:0000313" key="5">
    <source>
        <dbReference type="EMBL" id="ETJ40668.1"/>
    </source>
</evidence>
<dbReference type="GO" id="GO:0005524">
    <property type="term" value="F:ATP binding"/>
    <property type="evidence" value="ECO:0007669"/>
    <property type="project" value="UniProtKB-KW"/>
</dbReference>
<feature type="non-terminal residue" evidence="5">
    <location>
        <position position="68"/>
    </location>
</feature>
<keyword evidence="2" id="KW-0067">ATP-binding</keyword>
<dbReference type="AlphaFoldDB" id="W1YDN1"/>
<evidence type="ECO:0000256" key="1">
    <source>
        <dbReference type="ARBA" id="ARBA00022741"/>
    </source>
</evidence>
<feature type="non-terminal residue" evidence="5">
    <location>
        <position position="1"/>
    </location>
</feature>
<proteinExistence type="predicted"/>
<accession>W1YDN1</accession>
<evidence type="ECO:0000256" key="2">
    <source>
        <dbReference type="ARBA" id="ARBA00022840"/>
    </source>
</evidence>
<dbReference type="Gene3D" id="1.10.8.60">
    <property type="match status" value="1"/>
</dbReference>
<name>W1YDN1_9ZZZZ</name>
<feature type="region of interest" description="Disordered" evidence="3">
    <location>
        <begin position="49"/>
        <end position="68"/>
    </location>
</feature>
<evidence type="ECO:0000259" key="4">
    <source>
        <dbReference type="Pfam" id="PF10431"/>
    </source>
</evidence>
<gene>
    <name evidence="5" type="ORF">Q604_UNBC05422G0001</name>
</gene>
<evidence type="ECO:0000256" key="3">
    <source>
        <dbReference type="SAM" id="MobiDB-lite"/>
    </source>
</evidence>
<comment type="caution">
    <text evidence="5">The sequence shown here is derived from an EMBL/GenBank/DDBJ whole genome shotgun (WGS) entry which is preliminary data.</text>
</comment>
<protein>
    <submittedName>
        <fullName evidence="5">ATPase, AAA family</fullName>
    </submittedName>
</protein>